<evidence type="ECO:0000313" key="2">
    <source>
        <dbReference type="EMBL" id="TNN04660.1"/>
    </source>
</evidence>
<evidence type="ECO:0000313" key="3">
    <source>
        <dbReference type="Proteomes" id="UP000311919"/>
    </source>
</evidence>
<feature type="region of interest" description="Disordered" evidence="1">
    <location>
        <begin position="111"/>
        <end position="132"/>
    </location>
</feature>
<gene>
    <name evidence="2" type="ORF">EWB00_000708</name>
</gene>
<comment type="caution">
    <text evidence="2">The sequence shown here is derived from an EMBL/GenBank/DDBJ whole genome shotgun (WGS) entry which is preliminary data.</text>
</comment>
<dbReference type="AlphaFoldDB" id="A0A4Z2CKW1"/>
<name>A0A4Z2CKW1_SCHJA</name>
<proteinExistence type="predicted"/>
<dbReference type="EMBL" id="SKCS01001226">
    <property type="protein sequence ID" value="TNN04660.1"/>
    <property type="molecule type" value="Genomic_DNA"/>
</dbReference>
<keyword evidence="3" id="KW-1185">Reference proteome</keyword>
<accession>A0A4Z2CKW1</accession>
<feature type="compositionally biased region" description="Polar residues" evidence="1">
    <location>
        <begin position="113"/>
        <end position="132"/>
    </location>
</feature>
<evidence type="ECO:0000256" key="1">
    <source>
        <dbReference type="SAM" id="MobiDB-lite"/>
    </source>
</evidence>
<reference evidence="2 3" key="1">
    <citation type="submission" date="2019-03" db="EMBL/GenBank/DDBJ databases">
        <title>An improved genome assembly of the fluke Schistosoma japonicum.</title>
        <authorList>
            <person name="Hu W."/>
            <person name="Luo F."/>
            <person name="Yin M."/>
            <person name="Mo X."/>
            <person name="Sun C."/>
            <person name="Wu Q."/>
            <person name="Zhu B."/>
            <person name="Xiang M."/>
            <person name="Wang J."/>
            <person name="Wang Y."/>
            <person name="Zhang T."/>
            <person name="Xu B."/>
            <person name="Zheng H."/>
            <person name="Feng Z."/>
        </authorList>
    </citation>
    <scope>NUCLEOTIDE SEQUENCE [LARGE SCALE GENOMIC DNA]</scope>
    <source>
        <strain evidence="2">HuSjv2</strain>
        <tissue evidence="2">Worms</tissue>
    </source>
</reference>
<dbReference type="Proteomes" id="UP000311919">
    <property type="component" value="Unassembled WGS sequence"/>
</dbReference>
<protein>
    <submittedName>
        <fullName evidence="2">Uncharacterized protein</fullName>
    </submittedName>
</protein>
<sequence length="145" mass="16748">MVRTYGEYDTMGMVWTRRTWTFRSYPDLHLRNQRSSSTDLVKGGPWDTKQGMARFLATSFYLSMQDERQQIEAEDEAILFLWQLWADPGTAGVRLCLQTTRFLKEFKAGSHKGGQTYTTKTRSSKAGDSAPQFTWQPTRVCLESE</sequence>
<organism evidence="2 3">
    <name type="scientific">Schistosoma japonicum</name>
    <name type="common">Blood fluke</name>
    <dbReference type="NCBI Taxonomy" id="6182"/>
    <lineage>
        <taxon>Eukaryota</taxon>
        <taxon>Metazoa</taxon>
        <taxon>Spiralia</taxon>
        <taxon>Lophotrochozoa</taxon>
        <taxon>Platyhelminthes</taxon>
        <taxon>Trematoda</taxon>
        <taxon>Digenea</taxon>
        <taxon>Strigeidida</taxon>
        <taxon>Schistosomatoidea</taxon>
        <taxon>Schistosomatidae</taxon>
        <taxon>Schistosoma</taxon>
    </lineage>
</organism>